<comment type="subcellular location">
    <subcellularLocation>
        <location evidence="1">Cytoplasm</location>
        <location evidence="1">Cytosol</location>
    </subcellularLocation>
</comment>
<dbReference type="Gene3D" id="3.40.50.10470">
    <property type="entry name" value="Translation initiation factor eif-2b, domain 2"/>
    <property type="match status" value="1"/>
</dbReference>
<dbReference type="RefSeq" id="XP_028535756.1">
    <property type="nucleotide sequence ID" value="XM_028678629.1"/>
</dbReference>
<dbReference type="AlphaFoldDB" id="A0A1J1HDY1"/>
<evidence type="ECO:0000256" key="2">
    <source>
        <dbReference type="ARBA" id="ARBA00007251"/>
    </source>
</evidence>
<dbReference type="InterPro" id="IPR042528">
    <property type="entry name" value="elF-2B_alpha_N"/>
</dbReference>
<dbReference type="GO" id="GO:0005851">
    <property type="term" value="C:eukaryotic translation initiation factor 2B complex"/>
    <property type="evidence" value="ECO:0007669"/>
    <property type="project" value="TreeGrafter"/>
</dbReference>
<dbReference type="SUPFAM" id="SSF100950">
    <property type="entry name" value="NagB/RpiA/CoA transferase-like"/>
    <property type="match status" value="1"/>
</dbReference>
<evidence type="ECO:0000256" key="8">
    <source>
        <dbReference type="ARBA" id="ARBA00046432"/>
    </source>
</evidence>
<accession>A0A1J1HDY1</accession>
<dbReference type="EMBL" id="LN835308">
    <property type="protein sequence ID" value="CRH03749.1"/>
    <property type="molecule type" value="Genomic_DNA"/>
</dbReference>
<dbReference type="PANTHER" id="PTHR45860:SF1">
    <property type="entry name" value="TRANSLATION INITIATION FACTOR EIF-2B SUBUNIT ALPHA"/>
    <property type="match status" value="1"/>
</dbReference>
<dbReference type="GO" id="GO:0003743">
    <property type="term" value="F:translation initiation factor activity"/>
    <property type="evidence" value="ECO:0007669"/>
    <property type="project" value="UniProtKB-KW"/>
</dbReference>
<keyword evidence="3" id="KW-0963">Cytoplasm</keyword>
<evidence type="ECO:0000256" key="5">
    <source>
        <dbReference type="ARBA" id="ARBA00022917"/>
    </source>
</evidence>
<dbReference type="PANTHER" id="PTHR45860">
    <property type="entry name" value="TRANSLATION INITIATION FACTOR EIF-2B SUBUNIT ALPHA"/>
    <property type="match status" value="1"/>
</dbReference>
<dbReference type="VEuPathDB" id="PlasmoDB:PRELSG_1310800"/>
<dbReference type="KEGG" id="prel:PRELSG_1310800"/>
<dbReference type="OMA" id="GDWESCK"/>
<evidence type="ECO:0000256" key="4">
    <source>
        <dbReference type="ARBA" id="ARBA00022540"/>
    </source>
</evidence>
<evidence type="ECO:0000256" key="1">
    <source>
        <dbReference type="ARBA" id="ARBA00004514"/>
    </source>
</evidence>
<dbReference type="InterPro" id="IPR000649">
    <property type="entry name" value="IF-2B-related"/>
</dbReference>
<dbReference type="InterPro" id="IPR042529">
    <property type="entry name" value="IF_2B-like_C"/>
</dbReference>
<evidence type="ECO:0000256" key="7">
    <source>
        <dbReference type="ARBA" id="ARBA00044236"/>
    </source>
</evidence>
<keyword evidence="4 10" id="KW-0396">Initiation factor</keyword>
<dbReference type="GeneID" id="39738041"/>
<dbReference type="Gene3D" id="1.20.120.1070">
    <property type="entry name" value="Translation initiation factor eIF-2B, N-terminal domain"/>
    <property type="match status" value="1"/>
</dbReference>
<dbReference type="InterPro" id="IPR051501">
    <property type="entry name" value="eIF2B_alpha/beta/delta"/>
</dbReference>
<proteinExistence type="inferred from homology"/>
<evidence type="ECO:0000313" key="10">
    <source>
        <dbReference type="EMBL" id="CRH03749.1"/>
    </source>
</evidence>
<dbReference type="Pfam" id="PF01008">
    <property type="entry name" value="IF-2B"/>
    <property type="match status" value="1"/>
</dbReference>
<evidence type="ECO:0000256" key="3">
    <source>
        <dbReference type="ARBA" id="ARBA00022490"/>
    </source>
</evidence>
<evidence type="ECO:0000313" key="11">
    <source>
        <dbReference type="Proteomes" id="UP000220158"/>
    </source>
</evidence>
<name>A0A1J1HDY1_PLARL</name>
<reference evidence="10 11" key="1">
    <citation type="submission" date="2015-04" db="EMBL/GenBank/DDBJ databases">
        <authorList>
            <consortium name="Pathogen Informatics"/>
        </authorList>
    </citation>
    <scope>NUCLEOTIDE SEQUENCE [LARGE SCALE GENOMIC DNA]</scope>
    <source>
        <strain evidence="10 11">SGS1</strain>
    </source>
</reference>
<organism evidence="10 11">
    <name type="scientific">Plasmodium relictum</name>
    <dbReference type="NCBI Taxonomy" id="85471"/>
    <lineage>
        <taxon>Eukaryota</taxon>
        <taxon>Sar</taxon>
        <taxon>Alveolata</taxon>
        <taxon>Apicomplexa</taxon>
        <taxon>Aconoidasida</taxon>
        <taxon>Haemosporida</taxon>
        <taxon>Plasmodiidae</taxon>
        <taxon>Plasmodium</taxon>
        <taxon>Plasmodium (Haemamoeba)</taxon>
    </lineage>
</organism>
<keyword evidence="11" id="KW-1185">Reference proteome</keyword>
<evidence type="ECO:0000256" key="6">
    <source>
        <dbReference type="ARBA" id="ARBA00044208"/>
    </source>
</evidence>
<gene>
    <name evidence="10" type="ORF">PRELSG_1310800</name>
</gene>
<dbReference type="OrthoDB" id="10249309at2759"/>
<dbReference type="GO" id="GO:0005829">
    <property type="term" value="C:cytosol"/>
    <property type="evidence" value="ECO:0007669"/>
    <property type="project" value="UniProtKB-SubCell"/>
</dbReference>
<comment type="subunit">
    <text evidence="8">Component of the translation initiation factor 2B (eIF2B) complex which is a heterodecamer of two sets of five different subunits: alpha, beta, gamma, delta and epsilon. Subunits alpha, beta and delta comprise a regulatory subcomplex and subunits epsilon and gamma comprise a catalytic subcomplex. Within the complex, the hexameric regulatory complex resides at the center, with the two heterodimeric catalytic subcomplexes bound on opposite sides.</text>
</comment>
<sequence length="340" mass="39972">MNYCNMKRDLFEEHEVVRSFKKHYFEEEDEMHIAAIKSIADVIKSNISETNFELFINLNEAKDTLNNFIKNNDAQNHIISMPHSKRMTIYTIVSSCDIYHHFVVKKYTHSENNFINLKNTLAINANEFPKNLEKSLDIIGSTSNIMFTDRKTTILTHSNSKCVKNLLINVIKNQNKQVFVYFTCPENFYNDYSEKDKQFDDMFIKDLRKENIIVTKINLQKVKNIFNTIDFVVIGTELVIDNGGIISKKGIRLLSQLCSLNKKPFYVACEAYKFLKIDKIKYAKDFYEYCTQTVYNENNYLYEYVPHHLITLFYTDIGIFSPSAISFELNKLYINDAFQF</sequence>
<keyword evidence="5" id="KW-0648">Protein biosynthesis</keyword>
<comment type="similarity">
    <text evidence="2 9">Belongs to the eIF-2B alpha/beta/delta subunits family.</text>
</comment>
<evidence type="ECO:0000256" key="9">
    <source>
        <dbReference type="RuleBase" id="RU003814"/>
    </source>
</evidence>
<dbReference type="GO" id="GO:0005085">
    <property type="term" value="F:guanyl-nucleotide exchange factor activity"/>
    <property type="evidence" value="ECO:0007669"/>
    <property type="project" value="TreeGrafter"/>
</dbReference>
<protein>
    <recommendedName>
        <fullName evidence="6">Translation initiation factor eIF2B subunit alpha</fullName>
    </recommendedName>
    <alternativeName>
        <fullName evidence="7">eIF2B GDP-GTP exchange factor subunit alpha</fullName>
    </alternativeName>
</protein>
<dbReference type="InterPro" id="IPR037171">
    <property type="entry name" value="NagB/RpiA_transferase-like"/>
</dbReference>
<dbReference type="Proteomes" id="UP000220158">
    <property type="component" value="Chromosome 13"/>
</dbReference>